<dbReference type="EMBL" id="SJPF01000003">
    <property type="protein sequence ID" value="TWT33022.1"/>
    <property type="molecule type" value="Genomic_DNA"/>
</dbReference>
<sequence length="200" mass="22859">MYFWEYAPQQALWWAKRRQKRHNWNEPIAIVASMIRLGFCFDLLDPHNINYLDEIHQEYKTVNTAAGVPIPRNANHYKYLDCAIFQYAYAAIEASGEKVDSARAVYVPTDSTKRIWERSWISRDTHIQVCVRNQACILGTWLYHTKELEGSDGVKESEEASSIDIEFEDQESSQTIEGDADDGSSSIDGEGEADDSGRGR</sequence>
<organism evidence="2 3">
    <name type="scientific">Blastopirellula retiformator</name>
    <dbReference type="NCBI Taxonomy" id="2527970"/>
    <lineage>
        <taxon>Bacteria</taxon>
        <taxon>Pseudomonadati</taxon>
        <taxon>Planctomycetota</taxon>
        <taxon>Planctomycetia</taxon>
        <taxon>Pirellulales</taxon>
        <taxon>Pirellulaceae</taxon>
        <taxon>Blastopirellula</taxon>
    </lineage>
</organism>
<gene>
    <name evidence="2" type="ORF">Enr8_28420</name>
</gene>
<comment type="caution">
    <text evidence="2">The sequence shown here is derived from an EMBL/GenBank/DDBJ whole genome shotgun (WGS) entry which is preliminary data.</text>
</comment>
<dbReference type="Proteomes" id="UP000318878">
    <property type="component" value="Unassembled WGS sequence"/>
</dbReference>
<proteinExistence type="predicted"/>
<feature type="region of interest" description="Disordered" evidence="1">
    <location>
        <begin position="152"/>
        <end position="200"/>
    </location>
</feature>
<reference evidence="2 3" key="1">
    <citation type="submission" date="2019-02" db="EMBL/GenBank/DDBJ databases">
        <title>Deep-cultivation of Planctomycetes and their phenomic and genomic characterization uncovers novel biology.</title>
        <authorList>
            <person name="Wiegand S."/>
            <person name="Jogler M."/>
            <person name="Boedeker C."/>
            <person name="Pinto D."/>
            <person name="Vollmers J."/>
            <person name="Rivas-Marin E."/>
            <person name="Kohn T."/>
            <person name="Peeters S.H."/>
            <person name="Heuer A."/>
            <person name="Rast P."/>
            <person name="Oberbeckmann S."/>
            <person name="Bunk B."/>
            <person name="Jeske O."/>
            <person name="Meyerdierks A."/>
            <person name="Storesund J.E."/>
            <person name="Kallscheuer N."/>
            <person name="Luecker S."/>
            <person name="Lage O.M."/>
            <person name="Pohl T."/>
            <person name="Merkel B.J."/>
            <person name="Hornburger P."/>
            <person name="Mueller R.-W."/>
            <person name="Bruemmer F."/>
            <person name="Labrenz M."/>
            <person name="Spormann A.M."/>
            <person name="Op Den Camp H."/>
            <person name="Overmann J."/>
            <person name="Amann R."/>
            <person name="Jetten M.S.M."/>
            <person name="Mascher T."/>
            <person name="Medema M.H."/>
            <person name="Devos D.P."/>
            <person name="Kaster A.-K."/>
            <person name="Ovreas L."/>
            <person name="Rohde M."/>
            <person name="Galperin M.Y."/>
            <person name="Jogler C."/>
        </authorList>
    </citation>
    <scope>NUCLEOTIDE SEQUENCE [LARGE SCALE GENOMIC DNA]</scope>
    <source>
        <strain evidence="2 3">Enr8</strain>
    </source>
</reference>
<keyword evidence="3" id="KW-1185">Reference proteome</keyword>
<accession>A0A5C5V5K3</accession>
<evidence type="ECO:0000256" key="1">
    <source>
        <dbReference type="SAM" id="MobiDB-lite"/>
    </source>
</evidence>
<feature type="compositionally biased region" description="Acidic residues" evidence="1">
    <location>
        <begin position="159"/>
        <end position="171"/>
    </location>
</feature>
<dbReference type="AlphaFoldDB" id="A0A5C5V5K3"/>
<protein>
    <submittedName>
        <fullName evidence="2">Uncharacterized protein</fullName>
    </submittedName>
</protein>
<evidence type="ECO:0000313" key="2">
    <source>
        <dbReference type="EMBL" id="TWT33022.1"/>
    </source>
</evidence>
<evidence type="ECO:0000313" key="3">
    <source>
        <dbReference type="Proteomes" id="UP000318878"/>
    </source>
</evidence>
<name>A0A5C5V5K3_9BACT</name>